<dbReference type="SUPFAM" id="SSF88723">
    <property type="entry name" value="PIN domain-like"/>
    <property type="match status" value="1"/>
</dbReference>
<comment type="cofactor">
    <cofactor evidence="1">
        <name>Mg(2+)</name>
        <dbReference type="ChEBI" id="CHEBI:18420"/>
    </cofactor>
</comment>
<evidence type="ECO:0000313" key="9">
    <source>
        <dbReference type="EMBL" id="PAL26045.1"/>
    </source>
</evidence>
<evidence type="ECO:0000256" key="5">
    <source>
        <dbReference type="ARBA" id="ARBA00022801"/>
    </source>
</evidence>
<dbReference type="GO" id="GO:0004518">
    <property type="term" value="F:nuclease activity"/>
    <property type="evidence" value="ECO:0007669"/>
    <property type="project" value="UniProtKB-KW"/>
</dbReference>
<protein>
    <recommendedName>
        <fullName evidence="8">PIN domain-containing protein</fullName>
    </recommendedName>
</protein>
<proteinExistence type="inferred from homology"/>
<keyword evidence="2" id="KW-1277">Toxin-antitoxin system</keyword>
<dbReference type="OrthoDB" id="7188375at2"/>
<evidence type="ECO:0000259" key="8">
    <source>
        <dbReference type="Pfam" id="PF01850"/>
    </source>
</evidence>
<dbReference type="EMBL" id="NDFP01000006">
    <property type="protein sequence ID" value="PAL26045.1"/>
    <property type="molecule type" value="Genomic_DNA"/>
</dbReference>
<evidence type="ECO:0000256" key="1">
    <source>
        <dbReference type="ARBA" id="ARBA00001946"/>
    </source>
</evidence>
<evidence type="ECO:0000313" key="10">
    <source>
        <dbReference type="Proteomes" id="UP000216033"/>
    </source>
</evidence>
<dbReference type="Proteomes" id="UP000216033">
    <property type="component" value="Unassembled WGS sequence"/>
</dbReference>
<reference evidence="9 10" key="1">
    <citation type="submission" date="2017-04" db="EMBL/GenBank/DDBJ databases">
        <title>Kefir bacterial isolates.</title>
        <authorList>
            <person name="Kim Y."/>
            <person name="Blasche S."/>
            <person name="Patil K.R."/>
        </authorList>
    </citation>
    <scope>NUCLEOTIDE SEQUENCE [LARGE SCALE GENOMIC DNA]</scope>
    <source>
        <strain evidence="9 10">KR-2</strain>
    </source>
</reference>
<keyword evidence="4" id="KW-0479">Metal-binding</keyword>
<evidence type="ECO:0000256" key="6">
    <source>
        <dbReference type="ARBA" id="ARBA00022842"/>
    </source>
</evidence>
<dbReference type="GO" id="GO:0016787">
    <property type="term" value="F:hydrolase activity"/>
    <property type="evidence" value="ECO:0007669"/>
    <property type="project" value="UniProtKB-KW"/>
</dbReference>
<keyword evidence="10" id="KW-1185">Reference proteome</keyword>
<evidence type="ECO:0000256" key="2">
    <source>
        <dbReference type="ARBA" id="ARBA00022649"/>
    </source>
</evidence>
<dbReference type="AlphaFoldDB" id="A0A270BM20"/>
<dbReference type="GO" id="GO:0046872">
    <property type="term" value="F:metal ion binding"/>
    <property type="evidence" value="ECO:0007669"/>
    <property type="project" value="UniProtKB-KW"/>
</dbReference>
<organism evidence="9 10">
    <name type="scientific">Acetobacter syzygii</name>
    <dbReference type="NCBI Taxonomy" id="146476"/>
    <lineage>
        <taxon>Bacteria</taxon>
        <taxon>Pseudomonadati</taxon>
        <taxon>Pseudomonadota</taxon>
        <taxon>Alphaproteobacteria</taxon>
        <taxon>Acetobacterales</taxon>
        <taxon>Acetobacteraceae</taxon>
        <taxon>Acetobacter</taxon>
    </lineage>
</organism>
<dbReference type="PANTHER" id="PTHR33653:SF1">
    <property type="entry name" value="RIBONUCLEASE VAPC2"/>
    <property type="match status" value="1"/>
</dbReference>
<dbReference type="Pfam" id="PF01850">
    <property type="entry name" value="PIN"/>
    <property type="match status" value="1"/>
</dbReference>
<dbReference type="InterPro" id="IPR050556">
    <property type="entry name" value="Type_II_TA_system_RNase"/>
</dbReference>
<dbReference type="InterPro" id="IPR029060">
    <property type="entry name" value="PIN-like_dom_sf"/>
</dbReference>
<dbReference type="Gene3D" id="3.40.50.1010">
    <property type="entry name" value="5'-nuclease"/>
    <property type="match status" value="1"/>
</dbReference>
<keyword evidence="6" id="KW-0460">Magnesium</keyword>
<dbReference type="InterPro" id="IPR002716">
    <property type="entry name" value="PIN_dom"/>
</dbReference>
<sequence>MRYLLDTNVLSETRRKRADPKVTAFLKTADAGSLFISVLTIGELRKGISIKGRTDPDAAGQLAAWVDGIEQSFADRIVSIDTAVSCRWGELSADRSRPVIDTLIAATALVHGLTLVTRSGSDLHGIDVPIINPWEERKPERAKK</sequence>
<name>A0A270BM20_9PROT</name>
<comment type="similarity">
    <text evidence="7">Belongs to the PINc/VapC protein family.</text>
</comment>
<feature type="domain" description="PIN" evidence="8">
    <location>
        <begin position="3"/>
        <end position="118"/>
    </location>
</feature>
<evidence type="ECO:0000256" key="7">
    <source>
        <dbReference type="ARBA" id="ARBA00038093"/>
    </source>
</evidence>
<keyword evidence="5" id="KW-0378">Hydrolase</keyword>
<evidence type="ECO:0000256" key="3">
    <source>
        <dbReference type="ARBA" id="ARBA00022722"/>
    </source>
</evidence>
<accession>A0A270BM20</accession>
<evidence type="ECO:0000256" key="4">
    <source>
        <dbReference type="ARBA" id="ARBA00022723"/>
    </source>
</evidence>
<comment type="caution">
    <text evidence="9">The sequence shown here is derived from an EMBL/GenBank/DDBJ whole genome shotgun (WGS) entry which is preliminary data.</text>
</comment>
<gene>
    <name evidence="9" type="ORF">B9K05_07920</name>
</gene>
<dbReference type="CDD" id="cd18746">
    <property type="entry name" value="PIN_VapC4-5_FitB-like"/>
    <property type="match status" value="1"/>
</dbReference>
<dbReference type="PANTHER" id="PTHR33653">
    <property type="entry name" value="RIBONUCLEASE VAPC2"/>
    <property type="match status" value="1"/>
</dbReference>
<keyword evidence="3" id="KW-0540">Nuclease</keyword>